<feature type="binding site" evidence="9">
    <location>
        <begin position="10"/>
        <end position="15"/>
    </location>
    <ligand>
        <name>NAD(+)</name>
        <dbReference type="ChEBI" id="CHEBI:57540"/>
    </ligand>
</feature>
<dbReference type="PRINTS" id="PR00086">
    <property type="entry name" value="LLDHDRGNASE"/>
</dbReference>
<reference evidence="13" key="1">
    <citation type="submission" date="2014-05" db="EMBL/GenBank/DDBJ databases">
        <authorList>
            <person name="Kube M."/>
        </authorList>
    </citation>
    <scope>NUCLEOTIDE SEQUENCE [LARGE SCALE GENOMIC DNA]</scope>
</reference>
<dbReference type="GO" id="GO:0005737">
    <property type="term" value="C:cytoplasm"/>
    <property type="evidence" value="ECO:0007669"/>
    <property type="project" value="UniProtKB-SubCell"/>
</dbReference>
<feature type="binding site" evidence="7">
    <location>
        <position position="144"/>
    </location>
    <ligand>
        <name>NAD(+)</name>
        <dbReference type="ChEBI" id="CHEBI:57540"/>
    </ligand>
</feature>
<dbReference type="PROSITE" id="PS00064">
    <property type="entry name" value="L_LDH"/>
    <property type="match status" value="1"/>
</dbReference>
<accession>A0A061AFI3</accession>
<feature type="binding site" evidence="7">
    <location>
        <position position="231"/>
    </location>
    <ligand>
        <name>substrate</name>
    </ligand>
</feature>
<proteinExistence type="inferred from homology"/>
<feature type="active site" description="Proton acceptor" evidence="7 8">
    <location>
        <position position="176"/>
    </location>
</feature>
<evidence type="ECO:0000256" key="5">
    <source>
        <dbReference type="ARBA" id="ARBA00023027"/>
    </source>
</evidence>
<dbReference type="InterPro" id="IPR015955">
    <property type="entry name" value="Lactate_DH/Glyco_Ohase_4_C"/>
</dbReference>
<gene>
    <name evidence="7 12" type="primary">ldh</name>
    <name evidence="12" type="ORF">Aocu_02230</name>
</gene>
<evidence type="ECO:0000313" key="12">
    <source>
        <dbReference type="EMBL" id="CDR30296.1"/>
    </source>
</evidence>
<comment type="similarity">
    <text evidence="2 7">Belongs to the LDH/MDH superfamily. LDH family.</text>
</comment>
<dbReference type="RefSeq" id="WP_045748862.1">
    <property type="nucleotide sequence ID" value="NZ_FUZK01000002.1"/>
</dbReference>
<keyword evidence="5 7" id="KW-0520">NAD</keyword>
<feature type="binding site" evidence="7">
    <location>
        <position position="66"/>
    </location>
    <ligand>
        <name>NAD(+)</name>
        <dbReference type="ChEBI" id="CHEBI:57540"/>
    </ligand>
</feature>
<evidence type="ECO:0000259" key="10">
    <source>
        <dbReference type="Pfam" id="PF00056"/>
    </source>
</evidence>
<feature type="binding site" evidence="7">
    <location>
        <position position="40"/>
    </location>
    <ligand>
        <name>NAD(+)</name>
        <dbReference type="ChEBI" id="CHEBI:57540"/>
    </ligand>
</feature>
<dbReference type="InParanoid" id="A0A061AFI3"/>
<feature type="domain" description="Lactate/malate dehydrogenase C-terminal" evidence="11">
    <location>
        <begin position="146"/>
        <end position="312"/>
    </location>
</feature>
<dbReference type="EMBL" id="LK028559">
    <property type="protein sequence ID" value="CDR30296.1"/>
    <property type="molecule type" value="Genomic_DNA"/>
</dbReference>
<feature type="binding site" evidence="7">
    <location>
        <position position="102"/>
    </location>
    <ligand>
        <name>NAD(+)</name>
        <dbReference type="ChEBI" id="CHEBI:57540"/>
    </ligand>
</feature>
<dbReference type="HAMAP" id="MF_00488">
    <property type="entry name" value="Lactate_dehydrog"/>
    <property type="match status" value="1"/>
</dbReference>
<comment type="subunit">
    <text evidence="7">Homotetramer.</text>
</comment>
<evidence type="ECO:0000256" key="3">
    <source>
        <dbReference type="ARBA" id="ARBA00012967"/>
    </source>
</evidence>
<evidence type="ECO:0000256" key="8">
    <source>
        <dbReference type="PIRSR" id="PIRSR000102-1"/>
    </source>
</evidence>
<dbReference type="InterPro" id="IPR036291">
    <property type="entry name" value="NAD(P)-bd_dom_sf"/>
</dbReference>
<dbReference type="CDD" id="cd05291">
    <property type="entry name" value="HicDH_like"/>
    <property type="match status" value="1"/>
</dbReference>
<keyword evidence="7" id="KW-0597">Phosphoprotein</keyword>
<evidence type="ECO:0000256" key="9">
    <source>
        <dbReference type="PIRSR" id="PIRSR000102-3"/>
    </source>
</evidence>
<dbReference type="NCBIfam" id="NF004863">
    <property type="entry name" value="PRK06223.1"/>
    <property type="match status" value="1"/>
</dbReference>
<comment type="activity regulation">
    <text evidence="7">Allosterically activated by fructose 1,6-bisphosphate (FBP).</text>
</comment>
<dbReference type="PANTHER" id="PTHR43128:SF16">
    <property type="entry name" value="L-LACTATE DEHYDROGENASE"/>
    <property type="match status" value="1"/>
</dbReference>
<dbReference type="PANTHER" id="PTHR43128">
    <property type="entry name" value="L-2-HYDROXYCARBOXYLATE DEHYDROGENASE (NAD(P)(+))"/>
    <property type="match status" value="1"/>
</dbReference>
<evidence type="ECO:0000259" key="11">
    <source>
        <dbReference type="Pfam" id="PF02866"/>
    </source>
</evidence>
<evidence type="ECO:0000256" key="7">
    <source>
        <dbReference type="HAMAP-Rule" id="MF_00488"/>
    </source>
</evidence>
<sequence length="315" mass="34719">MSQSKVVIIGTGFVGMSYAYALLNQGTVEEIVLIDIDQRKAEGEAMDLNHGLAFAPRKMSIKSGTYEDCKDAGLVVITAGVNQKDGETRIDLLNRNAKIMQSVVGEVMKSGFDGIILVATNPVDILTYVVWKASGLPSSRVIGSGTSLDTARLRYEISQYIHIDVRNIHAYILGEHGDSEFVCWSNANVGGKPFKDVIESMPNHIKFSDLDAIYKDVKNAAYDIISRKRATYYGIGMALVRITSAIFNNENRILPISVYNDGVYDIEKDLYIGLPAVLNKNGVDHVVRLNLDSEETTNLKKSANILKTNINSMNF</sequence>
<feature type="binding site" evidence="7">
    <location>
        <position position="154"/>
    </location>
    <ligand>
        <name>beta-D-fructose 1,6-bisphosphate</name>
        <dbReference type="ChEBI" id="CHEBI:32966"/>
        <note>allosteric activator</note>
    </ligand>
</feature>
<keyword evidence="7" id="KW-0963">Cytoplasm</keyword>
<organism evidence="12 13">
    <name type="scientific">Acholeplasma oculi</name>
    <dbReference type="NCBI Taxonomy" id="35623"/>
    <lineage>
        <taxon>Bacteria</taxon>
        <taxon>Bacillati</taxon>
        <taxon>Mycoplasmatota</taxon>
        <taxon>Mollicutes</taxon>
        <taxon>Acholeplasmatales</taxon>
        <taxon>Acholeplasmataceae</taxon>
        <taxon>Acholeplasma</taxon>
    </lineage>
</organism>
<dbReference type="AlphaFoldDB" id="A0A061AFI3"/>
<dbReference type="SUPFAM" id="SSF56327">
    <property type="entry name" value="LDH C-terminal domain-like"/>
    <property type="match status" value="1"/>
</dbReference>
<feature type="binding site" evidence="7">
    <location>
        <begin position="121"/>
        <end position="124"/>
    </location>
    <ligand>
        <name>substrate</name>
    </ligand>
</feature>
<feature type="binding site" evidence="7">
    <location>
        <begin position="80"/>
        <end position="81"/>
    </location>
    <ligand>
        <name>NAD(+)</name>
        <dbReference type="ChEBI" id="CHEBI:57540"/>
    </ligand>
</feature>
<feature type="binding site" evidence="9">
    <location>
        <position position="96"/>
    </location>
    <ligand>
        <name>NAD(+)</name>
        <dbReference type="ChEBI" id="CHEBI:57540"/>
    </ligand>
</feature>
<comment type="function">
    <text evidence="7">Catalyzes the conversion of lactate to pyruvate.</text>
</comment>
<dbReference type="KEGG" id="aoc:Aocu_02230"/>
<protein>
    <recommendedName>
        <fullName evidence="3 7">L-lactate dehydrogenase</fullName>
        <shortName evidence="7">L-LDH</shortName>
        <ecNumber evidence="3 7">1.1.1.27</ecNumber>
    </recommendedName>
</protein>
<dbReference type="GO" id="GO:0004459">
    <property type="term" value="F:L-lactate dehydrogenase (NAD+) activity"/>
    <property type="evidence" value="ECO:0007669"/>
    <property type="project" value="UniProtKB-UniRule"/>
</dbReference>
<dbReference type="FunCoup" id="A0A061AFI3">
    <property type="interactions" value="129"/>
</dbReference>
<dbReference type="Pfam" id="PF00056">
    <property type="entry name" value="Ldh_1_N"/>
    <property type="match status" value="1"/>
</dbReference>
<dbReference type="GO" id="GO:0006096">
    <property type="term" value="P:glycolytic process"/>
    <property type="evidence" value="ECO:0007669"/>
    <property type="project" value="UniProtKB-UniRule"/>
</dbReference>
<dbReference type="OrthoDB" id="9802969at2"/>
<dbReference type="Gene3D" id="3.40.50.720">
    <property type="entry name" value="NAD(P)-binding Rossmann-like Domain"/>
    <property type="match status" value="1"/>
</dbReference>
<feature type="binding site" evidence="7">
    <location>
        <position position="169"/>
    </location>
    <ligand>
        <name>beta-D-fructose 1,6-bisphosphate</name>
        <dbReference type="ChEBI" id="CHEBI:32966"/>
        <note>allosteric activator</note>
    </ligand>
</feature>
<evidence type="ECO:0000256" key="1">
    <source>
        <dbReference type="ARBA" id="ARBA00004843"/>
    </source>
</evidence>
<feature type="binding site" evidence="7">
    <location>
        <position position="89"/>
    </location>
    <ligand>
        <name>substrate</name>
    </ligand>
</feature>
<dbReference type="NCBIfam" id="TIGR01771">
    <property type="entry name" value="L-LDH-NAD"/>
    <property type="match status" value="1"/>
</dbReference>
<evidence type="ECO:0000256" key="4">
    <source>
        <dbReference type="ARBA" id="ARBA00023002"/>
    </source>
</evidence>
<dbReference type="InterPro" id="IPR018177">
    <property type="entry name" value="L-lactate_DH_AS"/>
</dbReference>
<name>A0A061AFI3_9MOLU</name>
<comment type="pathway">
    <text evidence="1 7">Fermentation; pyruvate fermentation to lactate; (S)-lactate from pyruvate: step 1/1.</text>
</comment>
<feature type="binding site" evidence="7">
    <location>
        <begin position="149"/>
        <end position="152"/>
    </location>
    <ligand>
        <name>substrate</name>
    </ligand>
</feature>
<keyword evidence="13" id="KW-1185">Reference proteome</keyword>
<feature type="modified residue" description="Phosphotyrosine" evidence="7">
    <location>
        <position position="222"/>
    </location>
</feature>
<keyword evidence="4 7" id="KW-0560">Oxidoreductase</keyword>
<feature type="binding site" evidence="7 9">
    <location>
        <position position="35"/>
    </location>
    <ligand>
        <name>NAD(+)</name>
        <dbReference type="ChEBI" id="CHEBI:57540"/>
    </ligand>
</feature>
<dbReference type="SUPFAM" id="SSF51735">
    <property type="entry name" value="NAD(P)-binding Rossmann-fold domains"/>
    <property type="match status" value="1"/>
</dbReference>
<dbReference type="FunFam" id="3.40.50.720:FF:000018">
    <property type="entry name" value="Malate dehydrogenase"/>
    <property type="match status" value="1"/>
</dbReference>
<evidence type="ECO:0000256" key="6">
    <source>
        <dbReference type="ARBA" id="ARBA00049258"/>
    </source>
</evidence>
<feature type="binding site" evidence="7">
    <location>
        <begin position="119"/>
        <end position="121"/>
    </location>
    <ligand>
        <name>NAD(+)</name>
        <dbReference type="ChEBI" id="CHEBI:57540"/>
    </ligand>
</feature>
<dbReference type="GO" id="GO:0006089">
    <property type="term" value="P:lactate metabolic process"/>
    <property type="evidence" value="ECO:0007669"/>
    <property type="project" value="TreeGrafter"/>
</dbReference>
<evidence type="ECO:0000256" key="2">
    <source>
        <dbReference type="ARBA" id="ARBA00006054"/>
    </source>
</evidence>
<dbReference type="InterPro" id="IPR011304">
    <property type="entry name" value="L-lactate_DH"/>
</dbReference>
<comment type="subcellular location">
    <subcellularLocation>
        <location evidence="7">Cytoplasm</location>
    </subcellularLocation>
</comment>
<dbReference type="HOGENOM" id="CLU_045401_1_1_14"/>
<dbReference type="Proteomes" id="UP000032434">
    <property type="component" value="Chromosome 1"/>
</dbReference>
<dbReference type="STRING" id="35623.Aocu_02230"/>
<dbReference type="InterPro" id="IPR001557">
    <property type="entry name" value="L-lactate/malate_DH"/>
</dbReference>
<feature type="binding site" evidence="7">
    <location>
        <position position="14"/>
    </location>
    <ligand>
        <name>NAD(+)</name>
        <dbReference type="ChEBI" id="CHEBI:57540"/>
    </ligand>
</feature>
<dbReference type="InterPro" id="IPR001236">
    <property type="entry name" value="Lactate/malate_DH_N"/>
</dbReference>
<dbReference type="PATRIC" id="fig|35623.3.peg.223"/>
<dbReference type="Pfam" id="PF02866">
    <property type="entry name" value="Ldh_1_C"/>
    <property type="match status" value="1"/>
</dbReference>
<dbReference type="Gene3D" id="3.90.110.10">
    <property type="entry name" value="Lactate dehydrogenase/glycoside hydrolase, family 4, C-terminal"/>
    <property type="match status" value="1"/>
</dbReference>
<dbReference type="UniPathway" id="UPA00554">
    <property type="reaction ID" value="UER00611"/>
</dbReference>
<evidence type="ECO:0000313" key="13">
    <source>
        <dbReference type="Proteomes" id="UP000032434"/>
    </source>
</evidence>
<dbReference type="InterPro" id="IPR022383">
    <property type="entry name" value="Lactate/malate_DH_C"/>
</dbReference>
<feature type="binding site" evidence="7">
    <location>
        <position position="83"/>
    </location>
    <ligand>
        <name>substrate</name>
    </ligand>
</feature>
<keyword evidence="7" id="KW-0021">Allosteric enzyme</keyword>
<comment type="catalytic activity">
    <reaction evidence="6 7">
        <text>(S)-lactate + NAD(+) = pyruvate + NADH + H(+)</text>
        <dbReference type="Rhea" id="RHEA:23444"/>
        <dbReference type="ChEBI" id="CHEBI:15361"/>
        <dbReference type="ChEBI" id="CHEBI:15378"/>
        <dbReference type="ChEBI" id="CHEBI:16651"/>
        <dbReference type="ChEBI" id="CHEBI:57540"/>
        <dbReference type="ChEBI" id="CHEBI:57945"/>
        <dbReference type="EC" id="1.1.1.27"/>
    </reaction>
</comment>
<feature type="domain" description="Lactate/malate dehydrogenase N-terminal" evidence="10">
    <location>
        <begin position="5"/>
        <end position="143"/>
    </location>
</feature>
<dbReference type="EC" id="1.1.1.27" evidence="3 7"/>
<dbReference type="PIRSF" id="PIRSF000102">
    <property type="entry name" value="Lac_mal_DH"/>
    <property type="match status" value="1"/>
</dbReference>
<dbReference type="NCBIfam" id="NF000824">
    <property type="entry name" value="PRK00066.1"/>
    <property type="match status" value="1"/>
</dbReference>